<organism evidence="3 4">
    <name type="scientific">Agromyces terreus</name>
    <dbReference type="NCBI Taxonomy" id="424795"/>
    <lineage>
        <taxon>Bacteria</taxon>
        <taxon>Bacillati</taxon>
        <taxon>Actinomycetota</taxon>
        <taxon>Actinomycetes</taxon>
        <taxon>Micrococcales</taxon>
        <taxon>Microbacteriaceae</taxon>
        <taxon>Agromyces</taxon>
    </lineage>
</organism>
<dbReference type="Proteomes" id="UP001139722">
    <property type="component" value="Unassembled WGS sequence"/>
</dbReference>
<dbReference type="InterPro" id="IPR036779">
    <property type="entry name" value="LysM_dom_sf"/>
</dbReference>
<reference evidence="3" key="1">
    <citation type="submission" date="2022-06" db="EMBL/GenBank/DDBJ databases">
        <title>Sequencing the genomes of 1000 actinobacteria strains.</title>
        <authorList>
            <person name="Klenk H.-P."/>
        </authorList>
    </citation>
    <scope>NUCLEOTIDE SEQUENCE</scope>
    <source>
        <strain evidence="3">DSM 22016</strain>
    </source>
</reference>
<gene>
    <name evidence="3" type="ORF">BJ978_000650</name>
</gene>
<dbReference type="CDD" id="cd00118">
    <property type="entry name" value="LysM"/>
    <property type="match status" value="1"/>
</dbReference>
<feature type="domain" description="LysM" evidence="2">
    <location>
        <begin position="183"/>
        <end position="230"/>
    </location>
</feature>
<dbReference type="Gene3D" id="3.10.350.10">
    <property type="entry name" value="LysM domain"/>
    <property type="match status" value="1"/>
</dbReference>
<evidence type="ECO:0000259" key="2">
    <source>
        <dbReference type="PROSITE" id="PS51782"/>
    </source>
</evidence>
<proteinExistence type="predicted"/>
<evidence type="ECO:0000256" key="1">
    <source>
        <dbReference type="SAM" id="MobiDB-lite"/>
    </source>
</evidence>
<keyword evidence="4" id="KW-1185">Reference proteome</keyword>
<name>A0A9X2H5W3_9MICO</name>
<dbReference type="EMBL" id="JAMZDY010000001">
    <property type="protein sequence ID" value="MCP2369974.1"/>
    <property type="molecule type" value="Genomic_DNA"/>
</dbReference>
<dbReference type="InterPro" id="IPR018392">
    <property type="entry name" value="LysM"/>
</dbReference>
<dbReference type="RefSeq" id="WP_157000197.1">
    <property type="nucleotide sequence ID" value="NZ_BAAANU010000022.1"/>
</dbReference>
<dbReference type="PROSITE" id="PS51782">
    <property type="entry name" value="LYSM"/>
    <property type="match status" value="1"/>
</dbReference>
<evidence type="ECO:0000313" key="4">
    <source>
        <dbReference type="Proteomes" id="UP001139722"/>
    </source>
</evidence>
<sequence length="254" mass="27218">MPVTKTDSATASLTHAVLELLEPGKTPGVPGGPIGSIEFQMNPKELTMAKSASWKTEKQKKASSAPPATYQGPEAQKLSVEMFFDDTQVASGDSVVQRVEKLFQACAPTKDSKRSDTPSAPWVRFKWGVLSGFVGYVKSVSAKYTLFSPTGTPLRAVCTVALEEIAEEPGKQNPTSGGLRPRRVHTLREGDSLAAIAYREYGSAAMWRVLAEVNGVDDPMRLAPGRSIFLPAADELAGPTARELARKEVARAVG</sequence>
<dbReference type="AlphaFoldDB" id="A0A9X2H5W3"/>
<dbReference type="Pfam" id="PF19266">
    <property type="entry name" value="CIS_tube"/>
    <property type="match status" value="1"/>
</dbReference>
<accession>A0A9X2H5W3</accession>
<dbReference type="OrthoDB" id="9815939at2"/>
<comment type="caution">
    <text evidence="3">The sequence shown here is derived from an EMBL/GenBank/DDBJ whole genome shotgun (WGS) entry which is preliminary data.</text>
</comment>
<protein>
    <submittedName>
        <fullName evidence="3">Nucleoid-associated protein YgaU</fullName>
    </submittedName>
</protein>
<dbReference type="InterPro" id="IPR045361">
    <property type="entry name" value="CIS_tube_prot_N"/>
</dbReference>
<evidence type="ECO:0000313" key="3">
    <source>
        <dbReference type="EMBL" id="MCP2369974.1"/>
    </source>
</evidence>
<feature type="region of interest" description="Disordered" evidence="1">
    <location>
        <begin position="51"/>
        <end position="71"/>
    </location>
</feature>